<protein>
    <submittedName>
        <fullName evidence="2">Uncharacterized protein</fullName>
    </submittedName>
</protein>
<dbReference type="EMBL" id="KN835144">
    <property type="protein sequence ID" value="KIK47707.1"/>
    <property type="molecule type" value="Genomic_DNA"/>
</dbReference>
<name>A0A0D0BPM4_9AGAM</name>
<dbReference type="Proteomes" id="UP000054485">
    <property type="component" value="Unassembled WGS sequence"/>
</dbReference>
<evidence type="ECO:0000313" key="2">
    <source>
        <dbReference type="EMBL" id="KIK47707.1"/>
    </source>
</evidence>
<feature type="chain" id="PRO_5002224767" evidence="1">
    <location>
        <begin position="22"/>
        <end position="51"/>
    </location>
</feature>
<dbReference type="HOGENOM" id="CLU_3107977_0_0_1"/>
<keyword evidence="3" id="KW-1185">Reference proteome</keyword>
<gene>
    <name evidence="2" type="ORF">CY34DRAFT_798997</name>
</gene>
<feature type="signal peptide" evidence="1">
    <location>
        <begin position="1"/>
        <end position="21"/>
    </location>
</feature>
<proteinExistence type="predicted"/>
<dbReference type="InParanoid" id="A0A0D0BPM4"/>
<reference evidence="3" key="2">
    <citation type="submission" date="2015-01" db="EMBL/GenBank/DDBJ databases">
        <title>Evolutionary Origins and Diversification of the Mycorrhizal Mutualists.</title>
        <authorList>
            <consortium name="DOE Joint Genome Institute"/>
            <consortium name="Mycorrhizal Genomics Consortium"/>
            <person name="Kohler A."/>
            <person name="Kuo A."/>
            <person name="Nagy L.G."/>
            <person name="Floudas D."/>
            <person name="Copeland A."/>
            <person name="Barry K.W."/>
            <person name="Cichocki N."/>
            <person name="Veneault-Fourrey C."/>
            <person name="LaButti K."/>
            <person name="Lindquist E.A."/>
            <person name="Lipzen A."/>
            <person name="Lundell T."/>
            <person name="Morin E."/>
            <person name="Murat C."/>
            <person name="Riley R."/>
            <person name="Ohm R."/>
            <person name="Sun H."/>
            <person name="Tunlid A."/>
            <person name="Henrissat B."/>
            <person name="Grigoriev I.V."/>
            <person name="Hibbett D.S."/>
            <person name="Martin F."/>
        </authorList>
    </citation>
    <scope>NUCLEOTIDE SEQUENCE [LARGE SCALE GENOMIC DNA]</scope>
    <source>
        <strain evidence="3">UH-Slu-Lm8-n1</strain>
    </source>
</reference>
<evidence type="ECO:0000313" key="3">
    <source>
        <dbReference type="Proteomes" id="UP000054485"/>
    </source>
</evidence>
<evidence type="ECO:0000256" key="1">
    <source>
        <dbReference type="SAM" id="SignalP"/>
    </source>
</evidence>
<reference evidence="2 3" key="1">
    <citation type="submission" date="2014-04" db="EMBL/GenBank/DDBJ databases">
        <authorList>
            <consortium name="DOE Joint Genome Institute"/>
            <person name="Kuo A."/>
            <person name="Ruytinx J."/>
            <person name="Rineau F."/>
            <person name="Colpaert J."/>
            <person name="Kohler A."/>
            <person name="Nagy L.G."/>
            <person name="Floudas D."/>
            <person name="Copeland A."/>
            <person name="Barry K.W."/>
            <person name="Cichocki N."/>
            <person name="Veneault-Fourrey C."/>
            <person name="LaButti K."/>
            <person name="Lindquist E.A."/>
            <person name="Lipzen A."/>
            <person name="Lundell T."/>
            <person name="Morin E."/>
            <person name="Murat C."/>
            <person name="Sun H."/>
            <person name="Tunlid A."/>
            <person name="Henrissat B."/>
            <person name="Grigoriev I.V."/>
            <person name="Hibbett D.S."/>
            <person name="Martin F."/>
            <person name="Nordberg H.P."/>
            <person name="Cantor M.N."/>
            <person name="Hua S.X."/>
        </authorList>
    </citation>
    <scope>NUCLEOTIDE SEQUENCE [LARGE SCALE GENOMIC DNA]</scope>
    <source>
        <strain evidence="2 3">UH-Slu-Lm8-n1</strain>
    </source>
</reference>
<organism evidence="2 3">
    <name type="scientific">Suillus luteus UH-Slu-Lm8-n1</name>
    <dbReference type="NCBI Taxonomy" id="930992"/>
    <lineage>
        <taxon>Eukaryota</taxon>
        <taxon>Fungi</taxon>
        <taxon>Dikarya</taxon>
        <taxon>Basidiomycota</taxon>
        <taxon>Agaricomycotina</taxon>
        <taxon>Agaricomycetes</taxon>
        <taxon>Agaricomycetidae</taxon>
        <taxon>Boletales</taxon>
        <taxon>Suillineae</taxon>
        <taxon>Suillaceae</taxon>
        <taxon>Suillus</taxon>
    </lineage>
</organism>
<dbReference type="AlphaFoldDB" id="A0A0D0BPM4"/>
<accession>A0A0D0BPM4</accession>
<keyword evidence="1" id="KW-0732">Signal</keyword>
<sequence>MIFVIWPVLMWWAALIHLVRKHGNSTMEVLQKGVTALKPLCSPDHGALEND</sequence>